<dbReference type="Gene3D" id="3.30.300.180">
    <property type="match status" value="1"/>
</dbReference>
<dbReference type="PANTHER" id="PTHR30050:SF2">
    <property type="entry name" value="CHROMOSOMAL REPLICATION INITIATOR PROTEIN DNAA"/>
    <property type="match status" value="1"/>
</dbReference>
<keyword evidence="3" id="KW-0547">Nucleotide-binding</keyword>
<evidence type="ECO:0000256" key="4">
    <source>
        <dbReference type="ARBA" id="ARBA00022840"/>
    </source>
</evidence>
<dbReference type="CDD" id="cd00009">
    <property type="entry name" value="AAA"/>
    <property type="match status" value="1"/>
</dbReference>
<dbReference type="SMART" id="SM00382">
    <property type="entry name" value="AAA"/>
    <property type="match status" value="1"/>
</dbReference>
<gene>
    <name evidence="7" type="ORF">METZ01_LOCUS290402</name>
</gene>
<dbReference type="Gene3D" id="1.10.8.60">
    <property type="match status" value="1"/>
</dbReference>
<evidence type="ECO:0000256" key="1">
    <source>
        <dbReference type="ARBA" id="ARBA00022490"/>
    </source>
</evidence>
<keyword evidence="5" id="KW-0238">DNA-binding</keyword>
<reference evidence="7" key="1">
    <citation type="submission" date="2018-05" db="EMBL/GenBank/DDBJ databases">
        <authorList>
            <person name="Lanie J.A."/>
            <person name="Ng W.-L."/>
            <person name="Kazmierczak K.M."/>
            <person name="Andrzejewski T.M."/>
            <person name="Davidsen T.M."/>
            <person name="Wayne K.J."/>
            <person name="Tettelin H."/>
            <person name="Glass J.I."/>
            <person name="Rusch D."/>
            <person name="Podicherti R."/>
            <person name="Tsui H.-C.T."/>
            <person name="Winkler M.E."/>
        </authorList>
    </citation>
    <scope>NUCLEOTIDE SEQUENCE</scope>
</reference>
<evidence type="ECO:0000259" key="6">
    <source>
        <dbReference type="SMART" id="SM00382"/>
    </source>
</evidence>
<dbReference type="InterPro" id="IPR013317">
    <property type="entry name" value="DnaA_dom"/>
</dbReference>
<dbReference type="PANTHER" id="PTHR30050">
    <property type="entry name" value="CHROMOSOMAL REPLICATION INITIATOR PROTEIN DNAA"/>
    <property type="match status" value="1"/>
</dbReference>
<protein>
    <recommendedName>
        <fullName evidence="6">AAA+ ATPase domain-containing protein</fullName>
    </recommendedName>
</protein>
<dbReference type="InterPro" id="IPR027417">
    <property type="entry name" value="P-loop_NTPase"/>
</dbReference>
<accession>A0A382LL92</accession>
<evidence type="ECO:0000256" key="2">
    <source>
        <dbReference type="ARBA" id="ARBA00022705"/>
    </source>
</evidence>
<dbReference type="GO" id="GO:0005524">
    <property type="term" value="F:ATP binding"/>
    <property type="evidence" value="ECO:0007669"/>
    <property type="project" value="UniProtKB-KW"/>
</dbReference>
<dbReference type="Pfam" id="PF11638">
    <property type="entry name" value="DnaA_N"/>
    <property type="match status" value="1"/>
</dbReference>
<dbReference type="NCBIfam" id="TIGR00362">
    <property type="entry name" value="DnaA"/>
    <property type="match status" value="1"/>
</dbReference>
<dbReference type="EMBL" id="UINC01087838">
    <property type="protein sequence ID" value="SVC37548.1"/>
    <property type="molecule type" value="Genomic_DNA"/>
</dbReference>
<dbReference type="SUPFAM" id="SSF52540">
    <property type="entry name" value="P-loop containing nucleoside triphosphate hydrolases"/>
    <property type="match status" value="1"/>
</dbReference>
<evidence type="ECO:0000256" key="5">
    <source>
        <dbReference type="ARBA" id="ARBA00023125"/>
    </source>
</evidence>
<dbReference type="InterPro" id="IPR003593">
    <property type="entry name" value="AAA+_ATPase"/>
</dbReference>
<evidence type="ECO:0000313" key="7">
    <source>
        <dbReference type="EMBL" id="SVC37548.1"/>
    </source>
</evidence>
<keyword evidence="2" id="KW-0235">DNA replication</keyword>
<dbReference type="InterPro" id="IPR020591">
    <property type="entry name" value="Chromosome_initiator_DnaA-like"/>
</dbReference>
<sequence>MIEDPEQIWSQCLDVIQKMVRGQTFDTWFKPTKGVLLSPDTFTIQVPNQFFEDWIEEHHLPIIKQVLSQKFGIDLSVAFSIAEHQQKITPVPSDHLSTIGPNTAQSNQEDTNIEPLDNLYEGYTFDNFVVGTCNQYAHAAALAVVESPGKSTFNPLVIYGGVGLGKTHLAQAIAHGSTSQGTVDSLRYVSSEQFTIDFINSIQDKKTKEFAQMYRHVDMLIVDDIQFFCRGHKDQTQEQFFHTFDVLRQNGKQIVLTCDQPPQELTGLEERLVSRFQWGLLADLQTPDYETRVAILQQKAGNDGLEITPEVTAFIADQITSNIRELEGAVLRLLAYSSLYRCDITTEVAKEVLNNTINRPRRDIDIKDIQKMVAKQFGLSTDILSAKT</sequence>
<feature type="non-terminal residue" evidence="7">
    <location>
        <position position="388"/>
    </location>
</feature>
<dbReference type="GO" id="GO:0005886">
    <property type="term" value="C:plasma membrane"/>
    <property type="evidence" value="ECO:0007669"/>
    <property type="project" value="TreeGrafter"/>
</dbReference>
<organism evidence="7">
    <name type="scientific">marine metagenome</name>
    <dbReference type="NCBI Taxonomy" id="408172"/>
    <lineage>
        <taxon>unclassified sequences</taxon>
        <taxon>metagenomes</taxon>
        <taxon>ecological metagenomes</taxon>
    </lineage>
</organism>
<dbReference type="PRINTS" id="PR00051">
    <property type="entry name" value="DNAA"/>
</dbReference>
<dbReference type="AlphaFoldDB" id="A0A382LL92"/>
<dbReference type="InterPro" id="IPR038454">
    <property type="entry name" value="DnaA_N_sf"/>
</dbReference>
<dbReference type="InterPro" id="IPR001957">
    <property type="entry name" value="Chromosome_initiator_DnaA"/>
</dbReference>
<proteinExistence type="predicted"/>
<keyword evidence="4" id="KW-0067">ATP-binding</keyword>
<feature type="domain" description="AAA+ ATPase" evidence="6">
    <location>
        <begin position="152"/>
        <end position="284"/>
    </location>
</feature>
<evidence type="ECO:0000256" key="3">
    <source>
        <dbReference type="ARBA" id="ARBA00022741"/>
    </source>
</evidence>
<dbReference type="InterPro" id="IPR024633">
    <property type="entry name" value="DnaA_N_dom"/>
</dbReference>
<dbReference type="GO" id="GO:0006275">
    <property type="term" value="P:regulation of DNA replication"/>
    <property type="evidence" value="ECO:0007669"/>
    <property type="project" value="InterPro"/>
</dbReference>
<dbReference type="GO" id="GO:0006270">
    <property type="term" value="P:DNA replication initiation"/>
    <property type="evidence" value="ECO:0007669"/>
    <property type="project" value="InterPro"/>
</dbReference>
<dbReference type="Pfam" id="PF00308">
    <property type="entry name" value="Bac_DnaA"/>
    <property type="match status" value="1"/>
</dbReference>
<name>A0A382LL92_9ZZZZ</name>
<dbReference type="FunFam" id="1.10.8.60:FF:000003">
    <property type="entry name" value="Chromosomal replication initiator protein DnaA"/>
    <property type="match status" value="1"/>
</dbReference>
<keyword evidence="1" id="KW-0963">Cytoplasm</keyword>
<dbReference type="GO" id="GO:0003688">
    <property type="term" value="F:DNA replication origin binding"/>
    <property type="evidence" value="ECO:0007669"/>
    <property type="project" value="InterPro"/>
</dbReference>
<dbReference type="Gene3D" id="3.40.50.300">
    <property type="entry name" value="P-loop containing nucleotide triphosphate hydrolases"/>
    <property type="match status" value="1"/>
</dbReference>